<evidence type="ECO:0000256" key="11">
    <source>
        <dbReference type="SAM" id="Phobius"/>
    </source>
</evidence>
<organism evidence="14 15">
    <name type="scientific">Sphingobium chungbukense</name>
    <dbReference type="NCBI Taxonomy" id="56193"/>
    <lineage>
        <taxon>Bacteria</taxon>
        <taxon>Pseudomonadati</taxon>
        <taxon>Pseudomonadota</taxon>
        <taxon>Alphaproteobacteria</taxon>
        <taxon>Sphingomonadales</taxon>
        <taxon>Sphingomonadaceae</taxon>
        <taxon>Sphingobium</taxon>
    </lineage>
</organism>
<evidence type="ECO:0000256" key="8">
    <source>
        <dbReference type="ARBA" id="ARBA00022989"/>
    </source>
</evidence>
<dbReference type="Gene3D" id="3.30.565.10">
    <property type="entry name" value="Histidine kinase-like ATPase, C-terminal domain"/>
    <property type="match status" value="1"/>
</dbReference>
<dbReference type="SUPFAM" id="SSF47384">
    <property type="entry name" value="Homodimeric domain of signal transducing histidine kinase"/>
    <property type="match status" value="1"/>
</dbReference>
<keyword evidence="15" id="KW-1185">Reference proteome</keyword>
<proteinExistence type="predicted"/>
<dbReference type="SMART" id="SM00304">
    <property type="entry name" value="HAMP"/>
    <property type="match status" value="1"/>
</dbReference>
<dbReference type="GO" id="GO:0005886">
    <property type="term" value="C:plasma membrane"/>
    <property type="evidence" value="ECO:0007669"/>
    <property type="project" value="TreeGrafter"/>
</dbReference>
<dbReference type="Gene3D" id="6.10.340.10">
    <property type="match status" value="1"/>
</dbReference>
<dbReference type="RefSeq" id="WP_046761749.1">
    <property type="nucleotide sequence ID" value="NZ_LBIC01000001.1"/>
</dbReference>
<comment type="subcellular location">
    <subcellularLocation>
        <location evidence="2">Membrane</location>
    </subcellularLocation>
</comment>
<keyword evidence="5" id="KW-0808">Transferase</keyword>
<dbReference type="InterPro" id="IPR050428">
    <property type="entry name" value="TCS_sensor_his_kinase"/>
</dbReference>
<dbReference type="InterPro" id="IPR003594">
    <property type="entry name" value="HATPase_dom"/>
</dbReference>
<feature type="domain" description="Histidine kinase" evidence="12">
    <location>
        <begin position="240"/>
        <end position="453"/>
    </location>
</feature>
<dbReference type="Proteomes" id="UP000033874">
    <property type="component" value="Unassembled WGS sequence"/>
</dbReference>
<dbReference type="InterPro" id="IPR036890">
    <property type="entry name" value="HATPase_C_sf"/>
</dbReference>
<keyword evidence="10 11" id="KW-0472">Membrane</keyword>
<dbReference type="GO" id="GO:0000155">
    <property type="term" value="F:phosphorelay sensor kinase activity"/>
    <property type="evidence" value="ECO:0007669"/>
    <property type="project" value="InterPro"/>
</dbReference>
<accession>A0A0M3ASY8</accession>
<evidence type="ECO:0000313" key="15">
    <source>
        <dbReference type="Proteomes" id="UP000033874"/>
    </source>
</evidence>
<dbReference type="CDD" id="cd00082">
    <property type="entry name" value="HisKA"/>
    <property type="match status" value="1"/>
</dbReference>
<evidence type="ECO:0000256" key="10">
    <source>
        <dbReference type="ARBA" id="ARBA00023136"/>
    </source>
</evidence>
<evidence type="ECO:0000256" key="4">
    <source>
        <dbReference type="ARBA" id="ARBA00022553"/>
    </source>
</evidence>
<protein>
    <recommendedName>
        <fullName evidence="3">histidine kinase</fullName>
        <ecNumber evidence="3">2.7.13.3</ecNumber>
    </recommendedName>
</protein>
<evidence type="ECO:0000256" key="2">
    <source>
        <dbReference type="ARBA" id="ARBA00004370"/>
    </source>
</evidence>
<dbReference type="InterPro" id="IPR005467">
    <property type="entry name" value="His_kinase_dom"/>
</dbReference>
<dbReference type="Pfam" id="PF00512">
    <property type="entry name" value="HisKA"/>
    <property type="match status" value="1"/>
</dbReference>
<dbReference type="Pfam" id="PF00672">
    <property type="entry name" value="HAMP"/>
    <property type="match status" value="1"/>
</dbReference>
<dbReference type="EC" id="2.7.13.3" evidence="3"/>
<sequence length="454" mass="49195">MNSLRPRFLGSAAYRIALVYALGFAVAILLLGIAVTLVAHAAFMHQLEAQIIEDSGALVAEYQQEGHEGLNFAIGEREAGNTTSELLYAVYARDGRHIAGGLHANRPPRGWSDLDFQDRLEGPDVARAWAVDLSDGTRLVVGADWSVVERVDHMLGGIFLAAFAVVLLISMIGAVLLGAYLRHRLSAISSAADSIMAGDIKRRVPESRRRDEFDALARSLNQMLDRITALLENLRQLSGDIAHDLRTPLARLRNHLEESLEESGDPARQRDRLSSALEQTDKVLSLFAAILRISEIEGGRRRASFRSVDLTALAQEICETYAPAVEEGGRVLRSDIAHGVHVQGDSELLAQAIINLLDNAQAHTPAGTRIQFVLERESGSACILVRDDGPGVPAQALDSIFRRFVRLDPGRSTPGHGLGLNMVAAIITMHDGRLTVGDNVPGLKIGFTLPSATI</sequence>
<feature type="domain" description="HAMP" evidence="13">
    <location>
        <begin position="179"/>
        <end position="232"/>
    </location>
</feature>
<dbReference type="InterPro" id="IPR003661">
    <property type="entry name" value="HisK_dim/P_dom"/>
</dbReference>
<dbReference type="SUPFAM" id="SSF55874">
    <property type="entry name" value="ATPase domain of HSP90 chaperone/DNA topoisomerase II/histidine kinase"/>
    <property type="match status" value="1"/>
</dbReference>
<dbReference type="PROSITE" id="PS50885">
    <property type="entry name" value="HAMP"/>
    <property type="match status" value="1"/>
</dbReference>
<keyword evidence="7" id="KW-0418">Kinase</keyword>
<dbReference type="SMART" id="SM00388">
    <property type="entry name" value="HisKA"/>
    <property type="match status" value="1"/>
</dbReference>
<evidence type="ECO:0000259" key="13">
    <source>
        <dbReference type="PROSITE" id="PS50885"/>
    </source>
</evidence>
<dbReference type="SUPFAM" id="SSF158472">
    <property type="entry name" value="HAMP domain-like"/>
    <property type="match status" value="1"/>
</dbReference>
<evidence type="ECO:0000256" key="6">
    <source>
        <dbReference type="ARBA" id="ARBA00022692"/>
    </source>
</evidence>
<dbReference type="InterPro" id="IPR004358">
    <property type="entry name" value="Sig_transdc_His_kin-like_C"/>
</dbReference>
<gene>
    <name evidence="14" type="ORF">YP76_00940</name>
</gene>
<evidence type="ECO:0000256" key="1">
    <source>
        <dbReference type="ARBA" id="ARBA00000085"/>
    </source>
</evidence>
<feature type="transmembrane region" description="Helical" evidence="11">
    <location>
        <begin position="12"/>
        <end position="39"/>
    </location>
</feature>
<dbReference type="Gene3D" id="1.10.287.130">
    <property type="match status" value="1"/>
</dbReference>
<dbReference type="PANTHER" id="PTHR45436">
    <property type="entry name" value="SENSOR HISTIDINE KINASE YKOH"/>
    <property type="match status" value="1"/>
</dbReference>
<comment type="caution">
    <text evidence="14">The sequence shown here is derived from an EMBL/GenBank/DDBJ whole genome shotgun (WGS) entry which is preliminary data.</text>
</comment>
<evidence type="ECO:0000256" key="5">
    <source>
        <dbReference type="ARBA" id="ARBA00022679"/>
    </source>
</evidence>
<evidence type="ECO:0000259" key="12">
    <source>
        <dbReference type="PROSITE" id="PS50109"/>
    </source>
</evidence>
<dbReference type="SMART" id="SM00387">
    <property type="entry name" value="HATPase_c"/>
    <property type="match status" value="1"/>
</dbReference>
<keyword evidence="9" id="KW-0902">Two-component regulatory system</keyword>
<feature type="transmembrane region" description="Helical" evidence="11">
    <location>
        <begin position="154"/>
        <end position="181"/>
    </location>
</feature>
<comment type="catalytic activity">
    <reaction evidence="1">
        <text>ATP + protein L-histidine = ADP + protein N-phospho-L-histidine.</text>
        <dbReference type="EC" id="2.7.13.3"/>
    </reaction>
</comment>
<dbReference type="PATRIC" id="fig|56193.3.peg.191"/>
<evidence type="ECO:0000313" key="14">
    <source>
        <dbReference type="EMBL" id="KKW93302.1"/>
    </source>
</evidence>
<name>A0A0M3ASY8_9SPHN</name>
<dbReference type="PANTHER" id="PTHR45436:SF8">
    <property type="entry name" value="HISTIDINE KINASE"/>
    <property type="match status" value="1"/>
</dbReference>
<evidence type="ECO:0000256" key="3">
    <source>
        <dbReference type="ARBA" id="ARBA00012438"/>
    </source>
</evidence>
<dbReference type="InterPro" id="IPR036097">
    <property type="entry name" value="HisK_dim/P_sf"/>
</dbReference>
<dbReference type="EMBL" id="LBIC01000001">
    <property type="protein sequence ID" value="KKW93302.1"/>
    <property type="molecule type" value="Genomic_DNA"/>
</dbReference>
<dbReference type="STRING" id="56193.YP76_00940"/>
<keyword evidence="8 11" id="KW-1133">Transmembrane helix</keyword>
<evidence type="ECO:0000256" key="7">
    <source>
        <dbReference type="ARBA" id="ARBA00022777"/>
    </source>
</evidence>
<dbReference type="AlphaFoldDB" id="A0A0M3ASY8"/>
<keyword evidence="6 11" id="KW-0812">Transmembrane</keyword>
<dbReference type="CDD" id="cd06225">
    <property type="entry name" value="HAMP"/>
    <property type="match status" value="1"/>
</dbReference>
<evidence type="ECO:0000256" key="9">
    <source>
        <dbReference type="ARBA" id="ARBA00023012"/>
    </source>
</evidence>
<dbReference type="PROSITE" id="PS50109">
    <property type="entry name" value="HIS_KIN"/>
    <property type="match status" value="1"/>
</dbReference>
<dbReference type="PRINTS" id="PR00344">
    <property type="entry name" value="BCTRLSENSOR"/>
</dbReference>
<reference evidence="14 15" key="1">
    <citation type="submission" date="2015-04" db="EMBL/GenBank/DDBJ databases">
        <title>Genome sequence of aromatic hydrocarbons-degrading Sphingobium chungbukense DJ77.</title>
        <authorList>
            <person name="Kim Y.-C."/>
            <person name="Chae J.-C."/>
        </authorList>
    </citation>
    <scope>NUCLEOTIDE SEQUENCE [LARGE SCALE GENOMIC DNA]</scope>
    <source>
        <strain evidence="14 15">DJ77</strain>
    </source>
</reference>
<dbReference type="InterPro" id="IPR003660">
    <property type="entry name" value="HAMP_dom"/>
</dbReference>
<dbReference type="Pfam" id="PF02518">
    <property type="entry name" value="HATPase_c"/>
    <property type="match status" value="1"/>
</dbReference>
<keyword evidence="4" id="KW-0597">Phosphoprotein</keyword>